<sequence length="88" mass="10049">MFHDHIARLRWPVIEREVARYPLRQCRTGGTRDHCKHQVGMGKCGAGGERVIGFDHHLLYLQGDGGKAASKFRREPPCRSRILPIQDT</sequence>
<dbReference type="AlphaFoldDB" id="A0A107G1H6"/>
<dbReference type="EMBL" id="LPIX01000011">
    <property type="protein sequence ID" value="KWE12717.1"/>
    <property type="molecule type" value="Genomic_DNA"/>
</dbReference>
<evidence type="ECO:0000313" key="2">
    <source>
        <dbReference type="Proteomes" id="UP000062998"/>
    </source>
</evidence>
<accession>A0A107G1H6</accession>
<comment type="caution">
    <text evidence="1">The sequence shown here is derived from an EMBL/GenBank/DDBJ whole genome shotgun (WGS) entry which is preliminary data.</text>
</comment>
<evidence type="ECO:0000313" key="1">
    <source>
        <dbReference type="EMBL" id="KWE12717.1"/>
    </source>
</evidence>
<protein>
    <submittedName>
        <fullName evidence="1">Uncharacterized protein</fullName>
    </submittedName>
</protein>
<gene>
    <name evidence="1" type="ORF">WL73_31470</name>
</gene>
<proteinExistence type="predicted"/>
<reference evidence="1 2" key="1">
    <citation type="submission" date="2015-11" db="EMBL/GenBank/DDBJ databases">
        <title>Expanding the genomic diversity of Burkholderia species for the development of highly accurate diagnostics.</title>
        <authorList>
            <person name="Sahl J."/>
            <person name="Keim P."/>
            <person name="Wagner D."/>
        </authorList>
    </citation>
    <scope>NUCLEOTIDE SEQUENCE [LARGE SCALE GENOMIC DNA]</scope>
    <source>
        <strain evidence="1 2">MSMB2167WGS</strain>
    </source>
</reference>
<organism evidence="1 2">
    <name type="scientific">Burkholderia ubonensis</name>
    <dbReference type="NCBI Taxonomy" id="101571"/>
    <lineage>
        <taxon>Bacteria</taxon>
        <taxon>Pseudomonadati</taxon>
        <taxon>Pseudomonadota</taxon>
        <taxon>Betaproteobacteria</taxon>
        <taxon>Burkholderiales</taxon>
        <taxon>Burkholderiaceae</taxon>
        <taxon>Burkholderia</taxon>
        <taxon>Burkholderia cepacia complex</taxon>
    </lineage>
</organism>
<dbReference type="Proteomes" id="UP000062998">
    <property type="component" value="Unassembled WGS sequence"/>
</dbReference>
<name>A0A107G1H6_9BURK</name>